<dbReference type="RefSeq" id="XP_007603669.1">
    <property type="nucleotide sequence ID" value="XM_007603607.1"/>
</dbReference>
<dbReference type="Proteomes" id="UP000011082">
    <property type="component" value="Unassembled WGS sequence"/>
</dbReference>
<feature type="transmembrane region" description="Helical" evidence="1">
    <location>
        <begin position="123"/>
        <end position="144"/>
    </location>
</feature>
<evidence type="ECO:0000313" key="2">
    <source>
        <dbReference type="EMBL" id="ELA42901.1"/>
    </source>
</evidence>
<keyword evidence="1" id="KW-1133">Transmembrane helix</keyword>
<dbReference type="AlphaFoldDB" id="L2GPY5"/>
<keyword evidence="1" id="KW-0812">Transmembrane</keyword>
<organism evidence="2 3">
    <name type="scientific">Vittaforma corneae (strain ATCC 50505)</name>
    <name type="common">Microsporidian parasite</name>
    <name type="synonym">Nosema corneum</name>
    <dbReference type="NCBI Taxonomy" id="993615"/>
    <lineage>
        <taxon>Eukaryota</taxon>
        <taxon>Fungi</taxon>
        <taxon>Fungi incertae sedis</taxon>
        <taxon>Microsporidia</taxon>
        <taxon>Nosematidae</taxon>
        <taxon>Vittaforma</taxon>
    </lineage>
</organism>
<keyword evidence="3" id="KW-1185">Reference proteome</keyword>
<evidence type="ECO:0000313" key="3">
    <source>
        <dbReference type="Proteomes" id="UP000011082"/>
    </source>
</evidence>
<gene>
    <name evidence="2" type="ORF">VICG_00216</name>
</gene>
<reference evidence="3" key="1">
    <citation type="submission" date="2011-05" db="EMBL/GenBank/DDBJ databases">
        <title>The genome sequence of Vittaforma corneae strain ATCC 50505.</title>
        <authorList>
            <consortium name="The Broad Institute Genome Sequencing Platform"/>
            <person name="Cuomo C."/>
            <person name="Didier E."/>
            <person name="Bowers L."/>
            <person name="Young S.K."/>
            <person name="Zeng Q."/>
            <person name="Gargeya S."/>
            <person name="Fitzgerald M."/>
            <person name="Haas B."/>
            <person name="Abouelleil A."/>
            <person name="Alvarado L."/>
            <person name="Arachchi H.M."/>
            <person name="Berlin A."/>
            <person name="Chapman S.B."/>
            <person name="Gearin G."/>
            <person name="Goldberg J."/>
            <person name="Griggs A."/>
            <person name="Gujja S."/>
            <person name="Hansen M."/>
            <person name="Heiman D."/>
            <person name="Howarth C."/>
            <person name="Larimer J."/>
            <person name="Lui A."/>
            <person name="MacDonald P.J.P."/>
            <person name="McCowen C."/>
            <person name="Montmayeur A."/>
            <person name="Murphy C."/>
            <person name="Neiman D."/>
            <person name="Pearson M."/>
            <person name="Priest M."/>
            <person name="Roberts A."/>
            <person name="Saif S."/>
            <person name="Shea T."/>
            <person name="Sisk P."/>
            <person name="Stolte C."/>
            <person name="Sykes S."/>
            <person name="Wortman J."/>
            <person name="Nusbaum C."/>
            <person name="Birren B."/>
        </authorList>
    </citation>
    <scope>NUCLEOTIDE SEQUENCE [LARGE SCALE GENOMIC DNA]</scope>
    <source>
        <strain evidence="3">ATCC 50505</strain>
    </source>
</reference>
<keyword evidence="1" id="KW-0472">Membrane</keyword>
<evidence type="ECO:0000256" key="1">
    <source>
        <dbReference type="SAM" id="Phobius"/>
    </source>
</evidence>
<name>L2GPY5_VITCO</name>
<dbReference type="GeneID" id="19880934"/>
<sequence length="154" mass="17124">MYQYVGNAPQYCSFDNHHSISCCPCASHSQTRTSPLSQNLNSSDFLSCNLPQNCPPTQSVGLYYQTIAAIPKELINDKFCPRVVYLSSHGMPLFAPYEDNAKNSIKRSTSEDFRLSTDRHGHLNSMSLLICLLVLVVFIGTYVFCDLLSGSTSK</sequence>
<accession>L2GPY5</accession>
<dbReference type="VEuPathDB" id="MicrosporidiaDB:VICG_00216"/>
<dbReference type="HOGENOM" id="CLU_1705617_0_0_1"/>
<proteinExistence type="predicted"/>
<dbReference type="InParanoid" id="L2GPY5"/>
<dbReference type="EMBL" id="JH370130">
    <property type="protein sequence ID" value="ELA42901.1"/>
    <property type="molecule type" value="Genomic_DNA"/>
</dbReference>
<protein>
    <submittedName>
        <fullName evidence="2">Uncharacterized protein</fullName>
    </submittedName>
</protein>